<proteinExistence type="predicted"/>
<dbReference type="PANTHER" id="PTHR34822">
    <property type="entry name" value="GRPB DOMAIN PROTEIN (AFU_ORTHOLOGUE AFUA_1G01530)"/>
    <property type="match status" value="1"/>
</dbReference>
<dbReference type="InterPro" id="IPR043519">
    <property type="entry name" value="NT_sf"/>
</dbReference>
<dbReference type="PANTHER" id="PTHR34822:SF1">
    <property type="entry name" value="GRPB FAMILY PROTEIN"/>
    <property type="match status" value="1"/>
</dbReference>
<dbReference type="RefSeq" id="XP_056483094.1">
    <property type="nucleotide sequence ID" value="XM_056637064.1"/>
</dbReference>
<sequence length="191" mass="21415">MKVEIQPYNPQWPIKFREIKSKLQQILADVSIISIEHVGSTSVPYLRAKPVIDIDIIIQPAFLSAARSALSDSGYTDCGEMNVPGRFAFREPGYGRYDGAHGLGRNGELRHNTYIIIEGCPALRNHLDAKRILLEDENLREEYSTAKCMLAEGDFEDIGQYACAKTEILCKILRKAGWSEEDLEAVIQANT</sequence>
<organism evidence="1 2">
    <name type="scientific">Penicillium cosmopolitanum</name>
    <dbReference type="NCBI Taxonomy" id="1131564"/>
    <lineage>
        <taxon>Eukaryota</taxon>
        <taxon>Fungi</taxon>
        <taxon>Dikarya</taxon>
        <taxon>Ascomycota</taxon>
        <taxon>Pezizomycotina</taxon>
        <taxon>Eurotiomycetes</taxon>
        <taxon>Eurotiomycetidae</taxon>
        <taxon>Eurotiales</taxon>
        <taxon>Aspergillaceae</taxon>
        <taxon>Penicillium</taxon>
    </lineage>
</organism>
<dbReference type="GeneID" id="81376044"/>
<comment type="caution">
    <text evidence="1">The sequence shown here is derived from an EMBL/GenBank/DDBJ whole genome shotgun (WGS) entry which is preliminary data.</text>
</comment>
<evidence type="ECO:0000313" key="2">
    <source>
        <dbReference type="Proteomes" id="UP001147747"/>
    </source>
</evidence>
<dbReference type="Pfam" id="PF04229">
    <property type="entry name" value="GrpB"/>
    <property type="match status" value="1"/>
</dbReference>
<dbReference type="Proteomes" id="UP001147747">
    <property type="component" value="Unassembled WGS sequence"/>
</dbReference>
<protein>
    <recommendedName>
        <fullName evidence="3">GrpB family protein</fullName>
    </recommendedName>
</protein>
<dbReference type="InterPro" id="IPR007344">
    <property type="entry name" value="GrpB/CoaE"/>
</dbReference>
<dbReference type="EMBL" id="JAPZBU010000011">
    <property type="protein sequence ID" value="KAJ5379308.1"/>
    <property type="molecule type" value="Genomic_DNA"/>
</dbReference>
<evidence type="ECO:0000313" key="1">
    <source>
        <dbReference type="EMBL" id="KAJ5379308.1"/>
    </source>
</evidence>
<dbReference type="SUPFAM" id="SSF81301">
    <property type="entry name" value="Nucleotidyltransferase"/>
    <property type="match status" value="1"/>
</dbReference>
<dbReference type="AlphaFoldDB" id="A0A9W9SIU4"/>
<dbReference type="Gene3D" id="3.30.460.10">
    <property type="entry name" value="Beta Polymerase, domain 2"/>
    <property type="match status" value="1"/>
</dbReference>
<accession>A0A9W9SIU4</accession>
<reference evidence="1" key="2">
    <citation type="journal article" date="2023" name="IMA Fungus">
        <title>Comparative genomic study of the Penicillium genus elucidates a diverse pangenome and 15 lateral gene transfer events.</title>
        <authorList>
            <person name="Petersen C."/>
            <person name="Sorensen T."/>
            <person name="Nielsen M.R."/>
            <person name="Sondergaard T.E."/>
            <person name="Sorensen J.L."/>
            <person name="Fitzpatrick D.A."/>
            <person name="Frisvad J.C."/>
            <person name="Nielsen K.L."/>
        </authorList>
    </citation>
    <scope>NUCLEOTIDE SEQUENCE</scope>
    <source>
        <strain evidence="1">IBT 29677</strain>
    </source>
</reference>
<dbReference type="OrthoDB" id="630895at2759"/>
<name>A0A9W9SIU4_9EURO</name>
<evidence type="ECO:0008006" key="3">
    <source>
        <dbReference type="Google" id="ProtNLM"/>
    </source>
</evidence>
<keyword evidence="2" id="KW-1185">Reference proteome</keyword>
<gene>
    <name evidence="1" type="ORF">N7509_012427</name>
</gene>
<reference evidence="1" key="1">
    <citation type="submission" date="2022-12" db="EMBL/GenBank/DDBJ databases">
        <authorList>
            <person name="Petersen C."/>
        </authorList>
    </citation>
    <scope>NUCLEOTIDE SEQUENCE</scope>
    <source>
        <strain evidence="1">IBT 29677</strain>
    </source>
</reference>